<sequence length="283" mass="32341">TSRRTKSCVLDNFPIDGFDSDDVLKSCASSTKLCDVSRVVLVRSGLSYVWFNLKCDLMFRKKDDNSSRIRDAKVIEEPHGFVDSFYNVAPAVEHDNDVEEANQDNDIYVVAYYIYLESSLEKDEGNSSRNVSVLNLRSGKRLGPPPRYSNTTPSRPDCAGTFNALNPPSPDEGDTRQDFSSPTLGEEIEFILFPLAPRTYYMPYPFAEGESSSPPREDLNQLWTLVKETLNIRQASSDKEKELWVELKSMFEPDFEDQLWTHTQALMHDLLEWKLYDTCGVHH</sequence>
<comment type="caution">
    <text evidence="2">The sequence shown here is derived from an EMBL/GenBank/DDBJ whole genome shotgun (WGS) entry which is preliminary data.</text>
</comment>
<reference evidence="2" key="1">
    <citation type="journal article" date="2019" name="Sci. Rep.">
        <title>Draft genome of Tanacetum cinerariifolium, the natural source of mosquito coil.</title>
        <authorList>
            <person name="Yamashiro T."/>
            <person name="Shiraishi A."/>
            <person name="Satake H."/>
            <person name="Nakayama K."/>
        </authorList>
    </citation>
    <scope>NUCLEOTIDE SEQUENCE</scope>
</reference>
<protein>
    <submittedName>
        <fullName evidence="2">Uncharacterized protein</fullName>
    </submittedName>
</protein>
<name>A0A699IPR5_TANCI</name>
<gene>
    <name evidence="2" type="ORF">Tci_541023</name>
</gene>
<dbReference type="EMBL" id="BKCJ010310572">
    <property type="protein sequence ID" value="GEZ69050.1"/>
    <property type="molecule type" value="Genomic_DNA"/>
</dbReference>
<feature type="non-terminal residue" evidence="2">
    <location>
        <position position="283"/>
    </location>
</feature>
<organism evidence="2">
    <name type="scientific">Tanacetum cinerariifolium</name>
    <name type="common">Dalmatian daisy</name>
    <name type="synonym">Chrysanthemum cinerariifolium</name>
    <dbReference type="NCBI Taxonomy" id="118510"/>
    <lineage>
        <taxon>Eukaryota</taxon>
        <taxon>Viridiplantae</taxon>
        <taxon>Streptophyta</taxon>
        <taxon>Embryophyta</taxon>
        <taxon>Tracheophyta</taxon>
        <taxon>Spermatophyta</taxon>
        <taxon>Magnoliopsida</taxon>
        <taxon>eudicotyledons</taxon>
        <taxon>Gunneridae</taxon>
        <taxon>Pentapetalae</taxon>
        <taxon>asterids</taxon>
        <taxon>campanulids</taxon>
        <taxon>Asterales</taxon>
        <taxon>Asteraceae</taxon>
        <taxon>Asteroideae</taxon>
        <taxon>Anthemideae</taxon>
        <taxon>Anthemidinae</taxon>
        <taxon>Tanacetum</taxon>
    </lineage>
</organism>
<feature type="non-terminal residue" evidence="2">
    <location>
        <position position="1"/>
    </location>
</feature>
<accession>A0A699IPR5</accession>
<evidence type="ECO:0000256" key="1">
    <source>
        <dbReference type="SAM" id="MobiDB-lite"/>
    </source>
</evidence>
<proteinExistence type="predicted"/>
<feature type="region of interest" description="Disordered" evidence="1">
    <location>
        <begin position="136"/>
        <end position="180"/>
    </location>
</feature>
<evidence type="ECO:0000313" key="2">
    <source>
        <dbReference type="EMBL" id="GEZ69050.1"/>
    </source>
</evidence>
<dbReference type="AlphaFoldDB" id="A0A699IPR5"/>